<name>A0AC59YXJ2_RANTA</name>
<feature type="non-terminal residue" evidence="1">
    <location>
        <position position="55"/>
    </location>
</feature>
<proteinExistence type="predicted"/>
<gene>
    <name evidence="1" type="ORF">MRATA1EN22A_LOCUS11443</name>
</gene>
<dbReference type="Proteomes" id="UP001162501">
    <property type="component" value="Chromosome 21"/>
</dbReference>
<dbReference type="EMBL" id="OX596105">
    <property type="protein sequence ID" value="CAN0061329.1"/>
    <property type="molecule type" value="Genomic_DNA"/>
</dbReference>
<organism evidence="1 2">
    <name type="scientific">Rangifer tarandus platyrhynchus</name>
    <name type="common">Svalbard reindeer</name>
    <dbReference type="NCBI Taxonomy" id="3082113"/>
    <lineage>
        <taxon>Eukaryota</taxon>
        <taxon>Metazoa</taxon>
        <taxon>Chordata</taxon>
        <taxon>Craniata</taxon>
        <taxon>Vertebrata</taxon>
        <taxon>Euteleostomi</taxon>
        <taxon>Mammalia</taxon>
        <taxon>Eutheria</taxon>
        <taxon>Laurasiatheria</taxon>
        <taxon>Artiodactyla</taxon>
        <taxon>Ruminantia</taxon>
        <taxon>Pecora</taxon>
        <taxon>Cervidae</taxon>
        <taxon>Odocoileinae</taxon>
        <taxon>Rangifer</taxon>
    </lineage>
</organism>
<evidence type="ECO:0000313" key="2">
    <source>
        <dbReference type="Proteomes" id="UP001162501"/>
    </source>
</evidence>
<evidence type="ECO:0000313" key="1">
    <source>
        <dbReference type="EMBL" id="CAN0061329.1"/>
    </source>
</evidence>
<reference evidence="1" key="2">
    <citation type="submission" date="2025-03" db="EMBL/GenBank/DDBJ databases">
        <authorList>
            <consortium name="ELIXIR-Norway"/>
            <consortium name="Elixir Norway"/>
        </authorList>
    </citation>
    <scope>NUCLEOTIDE SEQUENCE</scope>
</reference>
<accession>A0AC59YXJ2</accession>
<protein>
    <submittedName>
        <fullName evidence="1">Uncharacterized protein</fullName>
    </submittedName>
</protein>
<reference evidence="1" key="1">
    <citation type="submission" date="2023-05" db="EMBL/GenBank/DDBJ databases">
        <authorList>
            <consortium name="ELIXIR-Norway"/>
        </authorList>
    </citation>
    <scope>NUCLEOTIDE SEQUENCE</scope>
</reference>
<sequence>MLGCESVCCPWTSRQPQHYSAPSQLHLDLKVPTRVLWKLPDSPHLATMAQMLQHA</sequence>